<dbReference type="InterPro" id="IPR003105">
    <property type="entry name" value="SRA_YDG"/>
</dbReference>
<name>A0A1U7XUK9_NICSY</name>
<dbReference type="STRING" id="4096.A0A1U7XUK9"/>
<dbReference type="GO" id="GO:0042054">
    <property type="term" value="F:histone methyltransferase activity"/>
    <property type="evidence" value="ECO:0007669"/>
    <property type="project" value="TreeGrafter"/>
</dbReference>
<protein>
    <submittedName>
        <fullName evidence="6">YDG domain-containing protein At5g47160-like</fullName>
    </submittedName>
</protein>
<dbReference type="RefSeq" id="XP_009794623.1">
    <property type="nucleotide sequence ID" value="XM_009796321.1"/>
</dbReference>
<gene>
    <name evidence="6" type="primary">LOC104241382</name>
</gene>
<reference evidence="6" key="2">
    <citation type="submission" date="2025-08" db="UniProtKB">
        <authorList>
            <consortium name="RefSeq"/>
        </authorList>
    </citation>
    <scope>IDENTIFICATION</scope>
    <source>
        <tissue evidence="6">Leaf</tissue>
    </source>
</reference>
<dbReference type="PROSITE" id="PS51015">
    <property type="entry name" value="YDG"/>
    <property type="match status" value="1"/>
</dbReference>
<dbReference type="InterPro" id="IPR015947">
    <property type="entry name" value="PUA-like_sf"/>
</dbReference>
<keyword evidence="2 3" id="KW-0539">Nucleus</keyword>
<dbReference type="AlphaFoldDB" id="A0A1U7XUK9"/>
<dbReference type="eggNOG" id="ENOG502S1J4">
    <property type="taxonomic scope" value="Eukaryota"/>
</dbReference>
<evidence type="ECO:0000256" key="2">
    <source>
        <dbReference type="ARBA" id="ARBA00023242"/>
    </source>
</evidence>
<evidence type="ECO:0000256" key="1">
    <source>
        <dbReference type="ARBA" id="ARBA00004286"/>
    </source>
</evidence>
<dbReference type="SMART" id="SM00466">
    <property type="entry name" value="SRA"/>
    <property type="match status" value="1"/>
</dbReference>
<dbReference type="Proteomes" id="UP000189701">
    <property type="component" value="Unplaced"/>
</dbReference>
<dbReference type="PANTHER" id="PTHR45660">
    <property type="entry name" value="HISTONE-LYSINE N-METHYLTRANSFERASE SETMAR"/>
    <property type="match status" value="1"/>
</dbReference>
<keyword evidence="5" id="KW-1185">Reference proteome</keyword>
<sequence length="184" mass="21065">MVGLHRQFIRGIDYVNINRKDVAISIVDSGRYANEAVSSQTFIYVGQGGNPKISGTRVEDQKLEGGNLALKNSMDLGYPVRVIRSRHRVKDEKSDIRYIYDGLYTVTKYWQERGPTGKFVFKFELKRNFGQPKLTRELVSQPANLAKVNHYHPNINKEMQSVTEQKFVVDYDISQGKEKIPIPA</sequence>
<dbReference type="InterPro" id="IPR051357">
    <property type="entry name" value="H3K9_HMTase_SUVAR3-9"/>
</dbReference>
<accession>A0A1U7XUK9</accession>
<dbReference type="SUPFAM" id="SSF88697">
    <property type="entry name" value="PUA domain-like"/>
    <property type="match status" value="1"/>
</dbReference>
<dbReference type="InterPro" id="IPR036987">
    <property type="entry name" value="SRA-YDG_sf"/>
</dbReference>
<dbReference type="OrthoDB" id="5792673at2759"/>
<evidence type="ECO:0000256" key="3">
    <source>
        <dbReference type="PROSITE-ProRule" id="PRU00358"/>
    </source>
</evidence>
<dbReference type="Pfam" id="PF02182">
    <property type="entry name" value="SAD_SRA"/>
    <property type="match status" value="1"/>
</dbReference>
<organism evidence="5 6">
    <name type="scientific">Nicotiana sylvestris</name>
    <name type="common">Wood tobacco</name>
    <name type="synonym">South American tobacco</name>
    <dbReference type="NCBI Taxonomy" id="4096"/>
    <lineage>
        <taxon>Eukaryota</taxon>
        <taxon>Viridiplantae</taxon>
        <taxon>Streptophyta</taxon>
        <taxon>Embryophyta</taxon>
        <taxon>Tracheophyta</taxon>
        <taxon>Spermatophyta</taxon>
        <taxon>Magnoliopsida</taxon>
        <taxon>eudicotyledons</taxon>
        <taxon>Gunneridae</taxon>
        <taxon>Pentapetalae</taxon>
        <taxon>asterids</taxon>
        <taxon>lamiids</taxon>
        <taxon>Solanales</taxon>
        <taxon>Solanaceae</taxon>
        <taxon>Nicotianoideae</taxon>
        <taxon>Nicotianeae</taxon>
        <taxon>Nicotiana</taxon>
    </lineage>
</organism>
<feature type="domain" description="YDG" evidence="4">
    <location>
        <begin position="1"/>
        <end position="127"/>
    </location>
</feature>
<proteinExistence type="predicted"/>
<dbReference type="GO" id="GO:0005634">
    <property type="term" value="C:nucleus"/>
    <property type="evidence" value="ECO:0007669"/>
    <property type="project" value="UniProtKB-SubCell"/>
</dbReference>
<comment type="subcellular location">
    <subcellularLocation>
        <location evidence="1">Chromosome</location>
    </subcellularLocation>
    <subcellularLocation>
        <location evidence="3">Nucleus</location>
    </subcellularLocation>
</comment>
<dbReference type="Gene3D" id="2.30.280.10">
    <property type="entry name" value="SRA-YDG"/>
    <property type="match status" value="1"/>
</dbReference>
<evidence type="ECO:0000313" key="5">
    <source>
        <dbReference type="Proteomes" id="UP000189701"/>
    </source>
</evidence>
<dbReference type="PANTHER" id="PTHR45660:SF86">
    <property type="entry name" value="HISTONE-LYSINE N-METHYLTRANSFERASE, H3 LYSINE-9 SPECIFIC SUVH6-LIKE"/>
    <property type="match status" value="1"/>
</dbReference>
<reference evidence="5" key="1">
    <citation type="journal article" date="2013" name="Genome Biol.">
        <title>Reference genomes and transcriptomes of Nicotiana sylvestris and Nicotiana tomentosiformis.</title>
        <authorList>
            <person name="Sierro N."/>
            <person name="Battey J.N."/>
            <person name="Ouadi S."/>
            <person name="Bovet L."/>
            <person name="Goepfert S."/>
            <person name="Bakaher N."/>
            <person name="Peitsch M.C."/>
            <person name="Ivanov N.V."/>
        </authorList>
    </citation>
    <scope>NUCLEOTIDE SEQUENCE [LARGE SCALE GENOMIC DNA]</scope>
</reference>
<feature type="non-terminal residue" evidence="6">
    <location>
        <position position="184"/>
    </location>
</feature>
<dbReference type="GO" id="GO:0005694">
    <property type="term" value="C:chromosome"/>
    <property type="evidence" value="ECO:0007669"/>
    <property type="project" value="UniProtKB-SubCell"/>
</dbReference>
<evidence type="ECO:0000313" key="6">
    <source>
        <dbReference type="RefSeq" id="XP_009794623.1"/>
    </source>
</evidence>
<dbReference type="GO" id="GO:0003690">
    <property type="term" value="F:double-stranded DNA binding"/>
    <property type="evidence" value="ECO:0007669"/>
    <property type="project" value="TreeGrafter"/>
</dbReference>
<evidence type="ECO:0000259" key="4">
    <source>
        <dbReference type="PROSITE" id="PS51015"/>
    </source>
</evidence>